<feature type="region of interest" description="Disordered" evidence="1">
    <location>
        <begin position="40"/>
        <end position="192"/>
    </location>
</feature>
<dbReference type="AlphaFoldDB" id="A0A1J5PE02"/>
<proteinExistence type="predicted"/>
<accession>A0A1J5PE02</accession>
<feature type="compositionally biased region" description="Polar residues" evidence="1">
    <location>
        <begin position="102"/>
        <end position="112"/>
    </location>
</feature>
<gene>
    <name evidence="2" type="ORF">GALL_494040</name>
</gene>
<feature type="compositionally biased region" description="Basic residues" evidence="1">
    <location>
        <begin position="151"/>
        <end position="168"/>
    </location>
</feature>
<evidence type="ECO:0000256" key="1">
    <source>
        <dbReference type="SAM" id="MobiDB-lite"/>
    </source>
</evidence>
<feature type="compositionally biased region" description="Basic residues" evidence="1">
    <location>
        <begin position="128"/>
        <end position="142"/>
    </location>
</feature>
<protein>
    <submittedName>
        <fullName evidence="2">Uncharacterized protein</fullName>
    </submittedName>
</protein>
<sequence length="192" mass="21078">MSESAGLIPENRNRRTPAGARNVVARSAIGCAAATRSVTMSWTGRRSKRPMTRPGRISWTWRTPPGTCAQSRSDRTPRNGQGAIHQTKRNRGHSLRGGLPSDCSNCQTTTPQARAMNSKYPHSSNSPSRRRPAIRRSSRTRGRTAESVAHPTRHRPHHGVIHCAHRRPRDSCGIAGTSTQKPPNTPAWRGCA</sequence>
<comment type="caution">
    <text evidence="2">The sequence shown here is derived from an EMBL/GenBank/DDBJ whole genome shotgun (WGS) entry which is preliminary data.</text>
</comment>
<name>A0A1J5PE02_9ZZZZ</name>
<organism evidence="2">
    <name type="scientific">mine drainage metagenome</name>
    <dbReference type="NCBI Taxonomy" id="410659"/>
    <lineage>
        <taxon>unclassified sequences</taxon>
        <taxon>metagenomes</taxon>
        <taxon>ecological metagenomes</taxon>
    </lineage>
</organism>
<evidence type="ECO:0000313" key="2">
    <source>
        <dbReference type="EMBL" id="OIQ69000.1"/>
    </source>
</evidence>
<dbReference type="EMBL" id="MLJW01004975">
    <property type="protein sequence ID" value="OIQ69000.1"/>
    <property type="molecule type" value="Genomic_DNA"/>
</dbReference>
<reference evidence="2" key="1">
    <citation type="submission" date="2016-10" db="EMBL/GenBank/DDBJ databases">
        <title>Sequence of Gallionella enrichment culture.</title>
        <authorList>
            <person name="Poehlein A."/>
            <person name="Muehling M."/>
            <person name="Daniel R."/>
        </authorList>
    </citation>
    <scope>NUCLEOTIDE SEQUENCE</scope>
</reference>